<dbReference type="InterPro" id="IPR027417">
    <property type="entry name" value="P-loop_NTPase"/>
</dbReference>
<evidence type="ECO:0000256" key="10">
    <source>
        <dbReference type="ARBA" id="ARBA00022989"/>
    </source>
</evidence>
<dbReference type="AlphaFoldDB" id="C1LE06"/>
<dbReference type="EMBL" id="FN317203">
    <property type="protein sequence ID" value="CAX72934.1"/>
    <property type="molecule type" value="mRNA"/>
</dbReference>
<dbReference type="SMART" id="SM00054">
    <property type="entry name" value="EFh"/>
    <property type="match status" value="2"/>
</dbReference>
<evidence type="ECO:0000313" key="17">
    <source>
        <dbReference type="EMBL" id="CAX72934.1"/>
    </source>
</evidence>
<keyword evidence="13" id="KW-0472">Membrane</keyword>
<feature type="compositionally biased region" description="Low complexity" evidence="14">
    <location>
        <begin position="664"/>
        <end position="681"/>
    </location>
</feature>
<evidence type="ECO:0000256" key="5">
    <source>
        <dbReference type="ARBA" id="ARBA00022737"/>
    </source>
</evidence>
<evidence type="ECO:0000256" key="9">
    <source>
        <dbReference type="ARBA" id="ARBA00022837"/>
    </source>
</evidence>
<dbReference type="InterPro" id="IPR018247">
    <property type="entry name" value="EF_Hand_1_Ca_BS"/>
</dbReference>
<keyword evidence="12" id="KW-0342">GTP-binding</keyword>
<dbReference type="InterPro" id="IPR013566">
    <property type="entry name" value="EF_hand_assoc_1"/>
</dbReference>
<evidence type="ECO:0000259" key="15">
    <source>
        <dbReference type="PROSITE" id="PS50222"/>
    </source>
</evidence>
<dbReference type="InterPro" id="IPR001806">
    <property type="entry name" value="Small_GTPase"/>
</dbReference>
<keyword evidence="9" id="KW-0106">Calcium</keyword>
<dbReference type="PROSITE" id="PS51419">
    <property type="entry name" value="RAB"/>
    <property type="match status" value="1"/>
</dbReference>
<keyword evidence="5" id="KW-0677">Repeat</keyword>
<feature type="domain" description="EF-hand" evidence="15">
    <location>
        <begin position="308"/>
        <end position="343"/>
    </location>
</feature>
<dbReference type="Pfam" id="PF00071">
    <property type="entry name" value="Ras"/>
    <property type="match status" value="1"/>
</dbReference>
<dbReference type="PANTHER" id="PTHR46819:SF1">
    <property type="entry name" value="EF-HAND CALCIUM-BINDING DOMAIN-CONTAINING PROTEIN 7"/>
    <property type="match status" value="1"/>
</dbReference>
<dbReference type="FunFam" id="3.40.50.300:FF:000170">
    <property type="entry name" value="Mitochondrial Rho GTPase"/>
    <property type="match status" value="1"/>
</dbReference>
<gene>
    <name evidence="17" type="primary">rhot1</name>
</gene>
<dbReference type="PRINTS" id="PR00449">
    <property type="entry name" value="RASTRNSFRMNG"/>
</dbReference>
<dbReference type="GO" id="GO:0005741">
    <property type="term" value="C:mitochondrial outer membrane"/>
    <property type="evidence" value="ECO:0007669"/>
    <property type="project" value="UniProtKB-SubCell"/>
</dbReference>
<comment type="subcellular location">
    <subcellularLocation>
        <location evidence="1">Mitochondrion outer membrane</location>
        <topology evidence="1">Single-pass type IV membrane protein</topology>
    </subcellularLocation>
</comment>
<keyword evidence="6" id="KW-0547">Nucleotide-binding</keyword>
<evidence type="ECO:0000256" key="6">
    <source>
        <dbReference type="ARBA" id="ARBA00022741"/>
    </source>
</evidence>
<dbReference type="Gene3D" id="3.40.50.300">
    <property type="entry name" value="P-loop containing nucleotide triphosphate hydrolases"/>
    <property type="match status" value="2"/>
</dbReference>
<evidence type="ECO:0000256" key="14">
    <source>
        <dbReference type="SAM" id="MobiDB-lite"/>
    </source>
</evidence>
<sequence length="815" mass="91211">MSRGASAVRILLLGEPRVGKTTLILSLVSEEFSPKVPAYAEEITIPEDVTPEHIPTQIVDYSSQTQSHEHLCAEIKRANVICLVHALDDENSFKQISSYWLPLIRHVSTDADTSIPIVLVGNKLDINHESKLDKMLPLMSEYSEVETCIECSAKTMLNLSETFWFAQKAVLYPTAPLYNAEKKELTTECIRALTRIFRICDTDNDGYLSDRELEAFQTRCFSIPLTAQSLHDVKQLVKQSCPGGVTVNGLTQKGFLFLHLMFVQKGRHETTWTVLRRFGYGNNMKLSEEFISLKFCIASGCSTEISTVGIQFLNTLFNKYDLDRDGCLSTAELSELLATCPEDQLNHVTDMSLYVATNPMGWATRQGFMAFWMLTAYLEPNRLLQYFAYFGFTYYEPGTFWPSIVNGDYNQYDNIALTASKQTHTNMSSRSLSSVIHKTSVPTGSQLFASHRSDLRTSESITIANEALIKAITITNDRRIDAIRRSTQRTVFYCRVYGARKVGKTCLMQGLLGRSLSGSGGTGIGGITGRTSNWVAACGIPVYGQSRTLLMHEISASAGEQMSADEALSVDVACLVYDVSDAESFRYVANIFLNFYRGTRVPCLFVAAKSDQPHVIQNYQIDPSEMITKYNLPPIESFSSVYLSQKSQQLISINNSLNNLPDITTSGINSNESNNTNTTQSTRRRRAGSADPISISSTFMKSTNDFNKTQLTLQDSTSLNHSLNNISDSSQIIPDKLHSRHHSRSDLHNNTNRNLKSKHEPDFCPVYILLCTMANYPHYRGFELSQTDHAWKWTLAATILAGFGFFAFQMAKTHL</sequence>
<evidence type="ECO:0000256" key="4">
    <source>
        <dbReference type="ARBA" id="ARBA00022723"/>
    </source>
</evidence>
<evidence type="ECO:0000256" key="1">
    <source>
        <dbReference type="ARBA" id="ARBA00004200"/>
    </source>
</evidence>
<dbReference type="PROSITE" id="PS50222">
    <property type="entry name" value="EF_HAND_2"/>
    <property type="match status" value="2"/>
</dbReference>
<dbReference type="InterPro" id="IPR052266">
    <property type="entry name" value="Miro-EF-hand_domain"/>
</dbReference>
<dbReference type="PROSITE" id="PS00018">
    <property type="entry name" value="EF_HAND_1"/>
    <property type="match status" value="2"/>
</dbReference>
<evidence type="ECO:0000259" key="16">
    <source>
        <dbReference type="PROSITE" id="PS51423"/>
    </source>
</evidence>
<feature type="domain" description="Miro" evidence="16">
    <location>
        <begin position="5"/>
        <end position="172"/>
    </location>
</feature>
<dbReference type="SMART" id="SM00175">
    <property type="entry name" value="RAB"/>
    <property type="match status" value="1"/>
</dbReference>
<keyword evidence="3" id="KW-0812">Transmembrane</keyword>
<dbReference type="SUPFAM" id="SSF47473">
    <property type="entry name" value="EF-hand"/>
    <property type="match status" value="1"/>
</dbReference>
<keyword evidence="8" id="KW-0378">Hydrolase</keyword>
<dbReference type="GO" id="GO:0003924">
    <property type="term" value="F:GTPase activity"/>
    <property type="evidence" value="ECO:0007669"/>
    <property type="project" value="InterPro"/>
</dbReference>
<evidence type="ECO:0000256" key="3">
    <source>
        <dbReference type="ARBA" id="ARBA00022692"/>
    </source>
</evidence>
<evidence type="ECO:0000256" key="8">
    <source>
        <dbReference type="ARBA" id="ARBA00022801"/>
    </source>
</evidence>
<dbReference type="GO" id="GO:0005525">
    <property type="term" value="F:GTP binding"/>
    <property type="evidence" value="ECO:0007669"/>
    <property type="project" value="UniProtKB-KW"/>
</dbReference>
<protein>
    <submittedName>
        <fullName evidence="17">Ras homolog gene family, member T1</fullName>
    </submittedName>
</protein>
<dbReference type="GO" id="GO:0005509">
    <property type="term" value="F:calcium ion binding"/>
    <property type="evidence" value="ECO:0007669"/>
    <property type="project" value="InterPro"/>
</dbReference>
<keyword evidence="10" id="KW-1133">Transmembrane helix</keyword>
<dbReference type="SMART" id="SM00174">
    <property type="entry name" value="RHO"/>
    <property type="match status" value="1"/>
</dbReference>
<keyword evidence="4" id="KW-0479">Metal-binding</keyword>
<reference evidence="17" key="1">
    <citation type="journal article" date="2009" name="Nature">
        <title>The Schistosoma japonicum genome reveals features of host-parasite interplay.</title>
        <authorList>
            <person name="Liu F."/>
            <person name="Zhou Y."/>
            <person name="Wang Z.Q."/>
            <person name="Lu G."/>
            <person name="Zheng H."/>
            <person name="Brindley P.J."/>
            <person name="McManus D.P."/>
            <person name="Blair D."/>
            <person name="Zhang Q.H."/>
            <person name="Zhong Y."/>
            <person name="Wang S."/>
            <person name="Han Z.G."/>
            <person name="Chen Z."/>
        </authorList>
    </citation>
    <scope>NUCLEOTIDE SEQUENCE</scope>
    <source>
        <strain evidence="17">Anhui</strain>
    </source>
</reference>
<name>C1LE06_SCHJA</name>
<dbReference type="FunFam" id="1.10.238.10:FF:000011">
    <property type="entry name" value="Mitochondrial Rho GTPase"/>
    <property type="match status" value="1"/>
</dbReference>
<comment type="similarity">
    <text evidence="2">Belongs to the mitochondrial Rho GTPase family.</text>
</comment>
<dbReference type="SMART" id="SM00173">
    <property type="entry name" value="RAS"/>
    <property type="match status" value="1"/>
</dbReference>
<keyword evidence="11" id="KW-0496">Mitochondrion</keyword>
<feature type="region of interest" description="Disordered" evidence="14">
    <location>
        <begin position="664"/>
        <end position="696"/>
    </location>
</feature>
<dbReference type="Gene3D" id="1.10.238.10">
    <property type="entry name" value="EF-hand"/>
    <property type="match status" value="2"/>
</dbReference>
<dbReference type="InterPro" id="IPR013567">
    <property type="entry name" value="EF_hand_assoc_2"/>
</dbReference>
<proteinExistence type="evidence at transcript level"/>
<accession>C1LE06</accession>
<keyword evidence="7" id="KW-1000">Mitochondrion outer membrane</keyword>
<evidence type="ECO:0000256" key="2">
    <source>
        <dbReference type="ARBA" id="ARBA00007981"/>
    </source>
</evidence>
<evidence type="ECO:0000256" key="7">
    <source>
        <dbReference type="ARBA" id="ARBA00022787"/>
    </source>
</evidence>
<dbReference type="Pfam" id="PF08355">
    <property type="entry name" value="EF_assoc_1"/>
    <property type="match status" value="1"/>
</dbReference>
<evidence type="ECO:0000256" key="12">
    <source>
        <dbReference type="ARBA" id="ARBA00023134"/>
    </source>
</evidence>
<dbReference type="Pfam" id="PF08356">
    <property type="entry name" value="EF_assoc_2"/>
    <property type="match status" value="1"/>
</dbReference>
<reference evidence="17" key="2">
    <citation type="submission" date="2009-03" db="EMBL/GenBank/DDBJ databases">
        <authorList>
            <person name="Gang L."/>
        </authorList>
    </citation>
    <scope>NUCLEOTIDE SEQUENCE</scope>
    <source>
        <strain evidence="17">Anhui</strain>
    </source>
</reference>
<organism evidence="17">
    <name type="scientific">Schistosoma japonicum</name>
    <name type="common">Blood fluke</name>
    <dbReference type="NCBI Taxonomy" id="6182"/>
    <lineage>
        <taxon>Eukaryota</taxon>
        <taxon>Metazoa</taxon>
        <taxon>Spiralia</taxon>
        <taxon>Lophotrochozoa</taxon>
        <taxon>Platyhelminthes</taxon>
        <taxon>Trematoda</taxon>
        <taxon>Digenea</taxon>
        <taxon>Strigeidida</taxon>
        <taxon>Schistosomatoidea</taxon>
        <taxon>Schistosomatidae</taxon>
        <taxon>Schistosoma</taxon>
    </lineage>
</organism>
<dbReference type="PROSITE" id="PS51423">
    <property type="entry name" value="MIRO"/>
    <property type="match status" value="1"/>
</dbReference>
<dbReference type="PANTHER" id="PTHR46819">
    <property type="entry name" value="EF-HAND CALCIUM-BINDING DOMAIN-CONTAINING PROTEIN 7"/>
    <property type="match status" value="1"/>
</dbReference>
<evidence type="ECO:0000256" key="11">
    <source>
        <dbReference type="ARBA" id="ARBA00023128"/>
    </source>
</evidence>
<dbReference type="InterPro" id="IPR011992">
    <property type="entry name" value="EF-hand-dom_pair"/>
</dbReference>
<dbReference type="SUPFAM" id="SSF52540">
    <property type="entry name" value="P-loop containing nucleoside triphosphate hydrolases"/>
    <property type="match status" value="2"/>
</dbReference>
<dbReference type="Pfam" id="PF13202">
    <property type="entry name" value="EF-hand_5"/>
    <property type="match status" value="2"/>
</dbReference>
<feature type="domain" description="EF-hand" evidence="15">
    <location>
        <begin position="188"/>
        <end position="223"/>
    </location>
</feature>
<dbReference type="InterPro" id="IPR020860">
    <property type="entry name" value="MIRO_dom"/>
</dbReference>
<dbReference type="InterPro" id="IPR002048">
    <property type="entry name" value="EF_hand_dom"/>
</dbReference>
<evidence type="ECO:0000256" key="13">
    <source>
        <dbReference type="ARBA" id="ARBA00023136"/>
    </source>
</evidence>